<evidence type="ECO:0000313" key="1">
    <source>
        <dbReference type="EMBL" id="RIA92863.1"/>
    </source>
</evidence>
<keyword evidence="2" id="KW-1185">Reference proteome</keyword>
<dbReference type="AlphaFoldDB" id="A0A397T3V9"/>
<accession>A0A397T3V9</accession>
<sequence length="54" mass="6253">MIIKDFNNILQLQNSKIIQSLDVDRLSYFKGLAMLIEITEGDVLQVLFKLLNQD</sequence>
<protein>
    <submittedName>
        <fullName evidence="1">Uncharacterized protein</fullName>
    </submittedName>
</protein>
<gene>
    <name evidence="1" type="ORF">C1645_763792</name>
</gene>
<comment type="caution">
    <text evidence="1">The sequence shown here is derived from an EMBL/GenBank/DDBJ whole genome shotgun (WGS) entry which is preliminary data.</text>
</comment>
<name>A0A397T3V9_9GLOM</name>
<organism evidence="1 2">
    <name type="scientific">Glomus cerebriforme</name>
    <dbReference type="NCBI Taxonomy" id="658196"/>
    <lineage>
        <taxon>Eukaryota</taxon>
        <taxon>Fungi</taxon>
        <taxon>Fungi incertae sedis</taxon>
        <taxon>Mucoromycota</taxon>
        <taxon>Glomeromycotina</taxon>
        <taxon>Glomeromycetes</taxon>
        <taxon>Glomerales</taxon>
        <taxon>Glomeraceae</taxon>
        <taxon>Glomus</taxon>
    </lineage>
</organism>
<reference evidence="1 2" key="1">
    <citation type="submission" date="2018-06" db="EMBL/GenBank/DDBJ databases">
        <title>Comparative genomics reveals the genomic features of Rhizophagus irregularis, R. cerebriforme, R. diaphanum and Gigaspora rosea, and their symbiotic lifestyle signature.</title>
        <authorList>
            <person name="Morin E."/>
            <person name="San Clemente H."/>
            <person name="Chen E.C.H."/>
            <person name="De La Providencia I."/>
            <person name="Hainaut M."/>
            <person name="Kuo A."/>
            <person name="Kohler A."/>
            <person name="Murat C."/>
            <person name="Tang N."/>
            <person name="Roy S."/>
            <person name="Loubradou J."/>
            <person name="Henrissat B."/>
            <person name="Grigoriev I.V."/>
            <person name="Corradi N."/>
            <person name="Roux C."/>
            <person name="Martin F.M."/>
        </authorList>
    </citation>
    <scope>NUCLEOTIDE SEQUENCE [LARGE SCALE GENOMIC DNA]</scope>
    <source>
        <strain evidence="1 2">DAOM 227022</strain>
    </source>
</reference>
<dbReference type="Proteomes" id="UP000265703">
    <property type="component" value="Unassembled WGS sequence"/>
</dbReference>
<evidence type="ECO:0000313" key="2">
    <source>
        <dbReference type="Proteomes" id="UP000265703"/>
    </source>
</evidence>
<proteinExistence type="predicted"/>
<dbReference type="EMBL" id="QKYT01000115">
    <property type="protein sequence ID" value="RIA92863.1"/>
    <property type="molecule type" value="Genomic_DNA"/>
</dbReference>